<evidence type="ECO:0000313" key="1">
    <source>
        <dbReference type="EMBL" id="MCW9705804.1"/>
    </source>
</evidence>
<dbReference type="Proteomes" id="UP001207918">
    <property type="component" value="Unassembled WGS sequence"/>
</dbReference>
<keyword evidence="2" id="KW-1185">Reference proteome</keyword>
<reference evidence="1 2" key="1">
    <citation type="submission" date="2021-03" db="EMBL/GenBank/DDBJ databases">
        <title>Aliifodinibius sp. nov., a new bacterium isolated from saline soil.</title>
        <authorList>
            <person name="Galisteo C."/>
            <person name="De La Haba R."/>
            <person name="Sanchez-Porro C."/>
            <person name="Ventosa A."/>
        </authorList>
    </citation>
    <scope>NUCLEOTIDE SEQUENCE [LARGE SCALE GENOMIC DNA]</scope>
    <source>
        <strain evidence="1 2">1BSP15-2V2</strain>
    </source>
</reference>
<dbReference type="EMBL" id="JAGGJA010000002">
    <property type="protein sequence ID" value="MCW9705804.1"/>
    <property type="molecule type" value="Genomic_DNA"/>
</dbReference>
<protein>
    <recommendedName>
        <fullName evidence="3">Tellurite resistance protein TerB</fullName>
    </recommendedName>
</protein>
<accession>A0ABT3PKR3</accession>
<proteinExistence type="predicted"/>
<gene>
    <name evidence="1" type="ORF">J6I44_03005</name>
</gene>
<evidence type="ECO:0000313" key="2">
    <source>
        <dbReference type="Proteomes" id="UP001207918"/>
    </source>
</evidence>
<organism evidence="1 2">
    <name type="scientific">Fodinibius salsisoli</name>
    <dbReference type="NCBI Taxonomy" id="2820877"/>
    <lineage>
        <taxon>Bacteria</taxon>
        <taxon>Pseudomonadati</taxon>
        <taxon>Balneolota</taxon>
        <taxon>Balneolia</taxon>
        <taxon>Balneolales</taxon>
        <taxon>Balneolaceae</taxon>
        <taxon>Fodinibius</taxon>
    </lineage>
</organism>
<dbReference type="RefSeq" id="WP_265764471.1">
    <property type="nucleotide sequence ID" value="NZ_JAGGJA010000002.1"/>
</dbReference>
<dbReference type="InterPro" id="IPR029024">
    <property type="entry name" value="TerB-like"/>
</dbReference>
<dbReference type="SUPFAM" id="SSF158682">
    <property type="entry name" value="TerB-like"/>
    <property type="match status" value="1"/>
</dbReference>
<evidence type="ECO:0008006" key="3">
    <source>
        <dbReference type="Google" id="ProtNLM"/>
    </source>
</evidence>
<comment type="caution">
    <text evidence="1">The sequence shown here is derived from an EMBL/GenBank/DDBJ whole genome shotgun (WGS) entry which is preliminary data.</text>
</comment>
<dbReference type="Gene3D" id="1.10.3680.10">
    <property type="entry name" value="TerB-like"/>
    <property type="match status" value="1"/>
</dbReference>
<name>A0ABT3PKR3_9BACT</name>
<sequence>MFSFFKRDKNKKTPIQEHLSDFQNDLSKNQKVAIIASLFIIAKSDGIHLNEGGYIAKITEVLDLNEDDPAFVELAQKGHHEIIKHLDSLSDLQKDWYILAVHGLISSDGEITEREVNFAMGFCKDIGITEEEYIIMIKKTEGLYK</sequence>